<dbReference type="Proteomes" id="UP000265520">
    <property type="component" value="Unassembled WGS sequence"/>
</dbReference>
<dbReference type="EMBL" id="LXQA011175959">
    <property type="protein sequence ID" value="MCI87808.1"/>
    <property type="molecule type" value="Genomic_DNA"/>
</dbReference>
<organism evidence="1 2">
    <name type="scientific">Trifolium medium</name>
    <dbReference type="NCBI Taxonomy" id="97028"/>
    <lineage>
        <taxon>Eukaryota</taxon>
        <taxon>Viridiplantae</taxon>
        <taxon>Streptophyta</taxon>
        <taxon>Embryophyta</taxon>
        <taxon>Tracheophyta</taxon>
        <taxon>Spermatophyta</taxon>
        <taxon>Magnoliopsida</taxon>
        <taxon>eudicotyledons</taxon>
        <taxon>Gunneridae</taxon>
        <taxon>Pentapetalae</taxon>
        <taxon>rosids</taxon>
        <taxon>fabids</taxon>
        <taxon>Fabales</taxon>
        <taxon>Fabaceae</taxon>
        <taxon>Papilionoideae</taxon>
        <taxon>50 kb inversion clade</taxon>
        <taxon>NPAAA clade</taxon>
        <taxon>Hologalegina</taxon>
        <taxon>IRL clade</taxon>
        <taxon>Trifolieae</taxon>
        <taxon>Trifolium</taxon>
    </lineage>
</organism>
<accession>A0A392VHE0</accession>
<protein>
    <submittedName>
        <fullName evidence="1">Uncharacterized protein</fullName>
    </submittedName>
</protein>
<name>A0A392VHE0_9FABA</name>
<comment type="caution">
    <text evidence="1">The sequence shown here is derived from an EMBL/GenBank/DDBJ whole genome shotgun (WGS) entry which is preliminary data.</text>
</comment>
<feature type="non-terminal residue" evidence="1">
    <location>
        <position position="1"/>
    </location>
</feature>
<keyword evidence="2" id="KW-1185">Reference proteome</keyword>
<reference evidence="1 2" key="1">
    <citation type="journal article" date="2018" name="Front. Plant Sci.">
        <title>Red Clover (Trifolium pratense) and Zigzag Clover (T. medium) - A Picture of Genomic Similarities and Differences.</title>
        <authorList>
            <person name="Dluhosova J."/>
            <person name="Istvanek J."/>
            <person name="Nedelnik J."/>
            <person name="Repkova J."/>
        </authorList>
    </citation>
    <scope>NUCLEOTIDE SEQUENCE [LARGE SCALE GENOMIC DNA]</scope>
    <source>
        <strain evidence="2">cv. 10/8</strain>
        <tissue evidence="1">Leaf</tissue>
    </source>
</reference>
<evidence type="ECO:0000313" key="2">
    <source>
        <dbReference type="Proteomes" id="UP000265520"/>
    </source>
</evidence>
<proteinExistence type="predicted"/>
<sequence>GESSAVVDGITIDLKARWKIVKYALKSQLRKSEIPWYMLSGIFAPGDKFFV</sequence>
<dbReference type="AlphaFoldDB" id="A0A392VHE0"/>
<evidence type="ECO:0000313" key="1">
    <source>
        <dbReference type="EMBL" id="MCI87808.1"/>
    </source>
</evidence>